<reference evidence="1 2" key="1">
    <citation type="submission" date="2017-10" db="EMBL/GenBank/DDBJ databases">
        <title>Comparative genomics in systemic dimorphic fungi from Ajellomycetaceae.</title>
        <authorList>
            <person name="Munoz J.F."/>
            <person name="Mcewen J.G."/>
            <person name="Clay O.K."/>
            <person name="Cuomo C.A."/>
        </authorList>
    </citation>
    <scope>NUCLEOTIDE SEQUENCE [LARGE SCALE GENOMIC DNA]</scope>
    <source>
        <strain evidence="1 2">UAMH5409</strain>
    </source>
</reference>
<comment type="caution">
    <text evidence="1">The sequence shown here is derived from an EMBL/GenBank/DDBJ whole genome shotgun (WGS) entry which is preliminary data.</text>
</comment>
<dbReference type="Proteomes" id="UP000223968">
    <property type="component" value="Unassembled WGS sequence"/>
</dbReference>
<proteinExistence type="predicted"/>
<keyword evidence="2" id="KW-1185">Reference proteome</keyword>
<sequence>MPVPVCKSAVSSSLWVIILPSPHAVLPPGSIAKFGHPEHNYAVGPPIQPHHRVRQPDADNIFEKSGFYKTDVASMGFEFDPVPKEN</sequence>
<gene>
    <name evidence="1" type="ORF">AJ79_05752</name>
</gene>
<organism evidence="1 2">
    <name type="scientific">Helicocarpus griseus UAMH5409</name>
    <dbReference type="NCBI Taxonomy" id="1447875"/>
    <lineage>
        <taxon>Eukaryota</taxon>
        <taxon>Fungi</taxon>
        <taxon>Dikarya</taxon>
        <taxon>Ascomycota</taxon>
        <taxon>Pezizomycotina</taxon>
        <taxon>Eurotiomycetes</taxon>
        <taxon>Eurotiomycetidae</taxon>
        <taxon>Onygenales</taxon>
        <taxon>Ajellomycetaceae</taxon>
        <taxon>Helicocarpus</taxon>
    </lineage>
</organism>
<evidence type="ECO:0000313" key="1">
    <source>
        <dbReference type="EMBL" id="PGH09223.1"/>
    </source>
</evidence>
<evidence type="ECO:0000313" key="2">
    <source>
        <dbReference type="Proteomes" id="UP000223968"/>
    </source>
</evidence>
<accession>A0A2B7XKA4</accession>
<name>A0A2B7XKA4_9EURO</name>
<dbReference type="EMBL" id="PDNB01000094">
    <property type="protein sequence ID" value="PGH09223.1"/>
    <property type="molecule type" value="Genomic_DNA"/>
</dbReference>
<dbReference type="AlphaFoldDB" id="A0A2B7XKA4"/>
<protein>
    <submittedName>
        <fullName evidence="1">Uncharacterized protein</fullName>
    </submittedName>
</protein>